<keyword evidence="2 4" id="KW-0378">Hydrolase</keyword>
<reference evidence="4" key="1">
    <citation type="submission" date="2023-07" db="EMBL/GenBank/DDBJ databases">
        <authorList>
            <person name="Kim M.K."/>
        </authorList>
    </citation>
    <scope>NUCLEOTIDE SEQUENCE</scope>
    <source>
        <strain evidence="4">CA1-15</strain>
    </source>
</reference>
<dbReference type="InterPro" id="IPR002168">
    <property type="entry name" value="Lipase_GDXG_HIS_AS"/>
</dbReference>
<sequence length="302" mass="31435">MKAGPLDPQAAALFAAGAAAGRQPVEALSVADARAGYAAGRDTVQLSRIAVAQVEDITLGGRPARRYRPNAPEPGTILFLHGGGWVIGDLETHDGICRHLAVAARVEVIALDYRLAPEHRFPAAFDDALAAALAIGETAGRFAIAGDSAGAALAMAGAVALRDRGARLPAALALFYPVADIAAEAASYAEVTGVPLTAATMRWFWNHYAPVMADRQHWSASPLRAESLAGLPPVFVTIAGHDPLRDEGLALADRLAREGVTVERRHLPGQAHGYLTLGRVIDEAGLSLTAAGAFLNRQLAAA</sequence>
<dbReference type="SUPFAM" id="SSF53474">
    <property type="entry name" value="alpha/beta-Hydrolases"/>
    <property type="match status" value="1"/>
</dbReference>
<organism evidence="4 5">
    <name type="scientific">Sphingomonas immobilis</name>
    <dbReference type="NCBI Taxonomy" id="3063997"/>
    <lineage>
        <taxon>Bacteria</taxon>
        <taxon>Pseudomonadati</taxon>
        <taxon>Pseudomonadota</taxon>
        <taxon>Alphaproteobacteria</taxon>
        <taxon>Sphingomonadales</taxon>
        <taxon>Sphingomonadaceae</taxon>
        <taxon>Sphingomonas</taxon>
    </lineage>
</organism>
<evidence type="ECO:0000256" key="2">
    <source>
        <dbReference type="ARBA" id="ARBA00022801"/>
    </source>
</evidence>
<feature type="domain" description="Alpha/beta hydrolase fold-3" evidence="3">
    <location>
        <begin position="77"/>
        <end position="275"/>
    </location>
</feature>
<comment type="similarity">
    <text evidence="1">Belongs to the 'GDXG' lipolytic enzyme family.</text>
</comment>
<dbReference type="Proteomes" id="UP001176468">
    <property type="component" value="Unassembled WGS sequence"/>
</dbReference>
<evidence type="ECO:0000313" key="5">
    <source>
        <dbReference type="Proteomes" id="UP001176468"/>
    </source>
</evidence>
<dbReference type="InterPro" id="IPR029058">
    <property type="entry name" value="AB_hydrolase_fold"/>
</dbReference>
<comment type="caution">
    <text evidence="4">The sequence shown here is derived from an EMBL/GenBank/DDBJ whole genome shotgun (WGS) entry which is preliminary data.</text>
</comment>
<dbReference type="PANTHER" id="PTHR48081:SF8">
    <property type="entry name" value="ALPHA_BETA HYDROLASE FOLD-3 DOMAIN-CONTAINING PROTEIN-RELATED"/>
    <property type="match status" value="1"/>
</dbReference>
<dbReference type="InterPro" id="IPR013094">
    <property type="entry name" value="AB_hydrolase_3"/>
</dbReference>
<accession>A0ABT9A334</accession>
<protein>
    <submittedName>
        <fullName evidence="4">Alpha/beta hydrolase</fullName>
    </submittedName>
</protein>
<dbReference type="RefSeq" id="WP_304561850.1">
    <property type="nucleotide sequence ID" value="NZ_JAUQSZ010000009.1"/>
</dbReference>
<evidence type="ECO:0000256" key="1">
    <source>
        <dbReference type="ARBA" id="ARBA00010515"/>
    </source>
</evidence>
<evidence type="ECO:0000313" key="4">
    <source>
        <dbReference type="EMBL" id="MDO7843396.1"/>
    </source>
</evidence>
<dbReference type="Gene3D" id="3.40.50.1820">
    <property type="entry name" value="alpha/beta hydrolase"/>
    <property type="match status" value="1"/>
</dbReference>
<evidence type="ECO:0000259" key="3">
    <source>
        <dbReference type="Pfam" id="PF07859"/>
    </source>
</evidence>
<dbReference type="GO" id="GO:0016787">
    <property type="term" value="F:hydrolase activity"/>
    <property type="evidence" value="ECO:0007669"/>
    <property type="project" value="UniProtKB-KW"/>
</dbReference>
<proteinExistence type="inferred from homology"/>
<gene>
    <name evidence="4" type="ORF">Q5H94_13755</name>
</gene>
<dbReference type="PANTHER" id="PTHR48081">
    <property type="entry name" value="AB HYDROLASE SUPERFAMILY PROTEIN C4A8.06C"/>
    <property type="match status" value="1"/>
</dbReference>
<keyword evidence="5" id="KW-1185">Reference proteome</keyword>
<dbReference type="Pfam" id="PF07859">
    <property type="entry name" value="Abhydrolase_3"/>
    <property type="match status" value="1"/>
</dbReference>
<dbReference type="PROSITE" id="PS01173">
    <property type="entry name" value="LIPASE_GDXG_HIS"/>
    <property type="match status" value="1"/>
</dbReference>
<dbReference type="EMBL" id="JAUQSZ010000009">
    <property type="protein sequence ID" value="MDO7843396.1"/>
    <property type="molecule type" value="Genomic_DNA"/>
</dbReference>
<name>A0ABT9A334_9SPHN</name>
<dbReference type="InterPro" id="IPR050300">
    <property type="entry name" value="GDXG_lipolytic_enzyme"/>
</dbReference>